<dbReference type="Proteomes" id="UP001150942">
    <property type="component" value="Unassembled WGS sequence"/>
</dbReference>
<comment type="caution">
    <text evidence="3">The sequence shown here is derived from an EMBL/GenBank/DDBJ whole genome shotgun (WGS) entry which is preliminary data.</text>
</comment>
<evidence type="ECO:0000259" key="2">
    <source>
        <dbReference type="Pfam" id="PF24883"/>
    </source>
</evidence>
<keyword evidence="4" id="KW-1185">Reference proteome</keyword>
<dbReference type="EMBL" id="JAPQKQ010000007">
    <property type="protein sequence ID" value="KAJ5187919.1"/>
    <property type="molecule type" value="Genomic_DNA"/>
</dbReference>
<reference evidence="3" key="1">
    <citation type="submission" date="2022-11" db="EMBL/GenBank/DDBJ databases">
        <authorList>
            <person name="Petersen C."/>
        </authorList>
    </citation>
    <scope>NUCLEOTIDE SEQUENCE</scope>
    <source>
        <strain evidence="3">IBT 20477</strain>
    </source>
</reference>
<dbReference type="OrthoDB" id="4509609at2759"/>
<proteinExistence type="predicted"/>
<sequence>MDPLSITGSVIALLHVSRKVIDLISTIASASAEIRCLTVEISTTRALLSSISDIAGVDETWNKSLRELMTTDSPMQMLDTLLSKLEHRLGREVRIKGELGPLRKKLAWPWRADDTREMVRIAREARGLLAGALAVDHLTISKEIRQETKRIHEYSQKTLFRQDVSEQRMVSEWLSTVDAAECHHTARAKHERGTGDWLLDSEDFDLWLTGTREVIWLYEIPGSGKTDLQK</sequence>
<dbReference type="PANTHER" id="PTHR10039:SF16">
    <property type="entry name" value="GPI INOSITOL-DEACYLASE"/>
    <property type="match status" value="1"/>
</dbReference>
<accession>A0A9W9IZI6</accession>
<reference evidence="3" key="2">
    <citation type="journal article" date="2023" name="IMA Fungus">
        <title>Comparative genomic study of the Penicillium genus elucidates a diverse pangenome and 15 lateral gene transfer events.</title>
        <authorList>
            <person name="Petersen C."/>
            <person name="Sorensen T."/>
            <person name="Nielsen M.R."/>
            <person name="Sondergaard T.E."/>
            <person name="Sorensen J.L."/>
            <person name="Fitzpatrick D.A."/>
            <person name="Frisvad J.C."/>
            <person name="Nielsen K.L."/>
        </authorList>
    </citation>
    <scope>NUCLEOTIDE SEQUENCE</scope>
    <source>
        <strain evidence="3">IBT 20477</strain>
    </source>
</reference>
<dbReference type="Pfam" id="PF24883">
    <property type="entry name" value="NPHP3_N"/>
    <property type="match status" value="1"/>
</dbReference>
<organism evidence="3 4">
    <name type="scientific">Penicillium cf. viridicatum</name>
    <dbReference type="NCBI Taxonomy" id="2972119"/>
    <lineage>
        <taxon>Eukaryota</taxon>
        <taxon>Fungi</taxon>
        <taxon>Dikarya</taxon>
        <taxon>Ascomycota</taxon>
        <taxon>Pezizomycotina</taxon>
        <taxon>Eurotiomycetes</taxon>
        <taxon>Eurotiomycetidae</taxon>
        <taxon>Eurotiales</taxon>
        <taxon>Aspergillaceae</taxon>
        <taxon>Penicillium</taxon>
    </lineage>
</organism>
<dbReference type="InterPro" id="IPR056884">
    <property type="entry name" value="NPHP3-like_N"/>
</dbReference>
<dbReference type="AlphaFoldDB" id="A0A9W9IZI6"/>
<evidence type="ECO:0000256" key="1">
    <source>
        <dbReference type="ARBA" id="ARBA00022737"/>
    </source>
</evidence>
<gene>
    <name evidence="3" type="ORF">N7449_010913</name>
</gene>
<evidence type="ECO:0000313" key="3">
    <source>
        <dbReference type="EMBL" id="KAJ5187919.1"/>
    </source>
</evidence>
<keyword evidence="1" id="KW-0677">Repeat</keyword>
<feature type="domain" description="Nephrocystin 3-like N-terminal" evidence="2">
    <location>
        <begin position="193"/>
        <end position="228"/>
    </location>
</feature>
<evidence type="ECO:0000313" key="4">
    <source>
        <dbReference type="Proteomes" id="UP001150942"/>
    </source>
</evidence>
<dbReference type="PANTHER" id="PTHR10039">
    <property type="entry name" value="AMELOGENIN"/>
    <property type="match status" value="1"/>
</dbReference>
<name>A0A9W9IZI6_9EURO</name>
<protein>
    <recommendedName>
        <fullName evidence="2">Nephrocystin 3-like N-terminal domain-containing protein</fullName>
    </recommendedName>
</protein>